<comment type="caution">
    <text evidence="1">The sequence shown here is derived from an EMBL/GenBank/DDBJ whole genome shotgun (WGS) entry which is preliminary data.</text>
</comment>
<gene>
    <name evidence="1" type="ORF">LTR37_005679</name>
</gene>
<name>A0ACC3NID2_9PEZI</name>
<reference evidence="1" key="1">
    <citation type="submission" date="2023-07" db="EMBL/GenBank/DDBJ databases">
        <title>Black Yeasts Isolated from many extreme environments.</title>
        <authorList>
            <person name="Coleine C."/>
            <person name="Stajich J.E."/>
            <person name="Selbmann L."/>
        </authorList>
    </citation>
    <scope>NUCLEOTIDE SEQUENCE</scope>
    <source>
        <strain evidence="1">CCFEE 5714</strain>
    </source>
</reference>
<accession>A0ACC3NID2</accession>
<proteinExistence type="predicted"/>
<dbReference type="Proteomes" id="UP001281147">
    <property type="component" value="Unassembled WGS sequence"/>
</dbReference>
<evidence type="ECO:0000313" key="1">
    <source>
        <dbReference type="EMBL" id="KAK3717612.1"/>
    </source>
</evidence>
<keyword evidence="2" id="KW-1185">Reference proteome</keyword>
<organism evidence="1 2">
    <name type="scientific">Vermiconidia calcicola</name>
    <dbReference type="NCBI Taxonomy" id="1690605"/>
    <lineage>
        <taxon>Eukaryota</taxon>
        <taxon>Fungi</taxon>
        <taxon>Dikarya</taxon>
        <taxon>Ascomycota</taxon>
        <taxon>Pezizomycotina</taxon>
        <taxon>Dothideomycetes</taxon>
        <taxon>Dothideomycetidae</taxon>
        <taxon>Mycosphaerellales</taxon>
        <taxon>Extremaceae</taxon>
        <taxon>Vermiconidia</taxon>
    </lineage>
</organism>
<protein>
    <submittedName>
        <fullName evidence="1">Uncharacterized protein</fullName>
    </submittedName>
</protein>
<sequence>MNELEPSVILDVAIVGAGIAGLAAAISMRRAGHNVTVYERSSFKNEVGAAINMPPQATRIMRAWDLPLPGPKSGEISNSNGAGGERGDEQTGTILKLTRRVDYKTAETMSYECLDDIAERYGAQFVSYHRAELGNRIALRSPVSHIDCQTGELEVTHFGGRVEVYKHDLLIIADGINTSFIPHFVGREVPLYRSGLTCYRTLIPTSKILSHSIASRLFVQRDGSLFGHNGISGTTNPHTGVYMIAYPCRKGALMDVAVFDRPREDRIEKNG</sequence>
<evidence type="ECO:0000313" key="2">
    <source>
        <dbReference type="Proteomes" id="UP001281147"/>
    </source>
</evidence>
<dbReference type="EMBL" id="JAUTXU010000036">
    <property type="protein sequence ID" value="KAK3717612.1"/>
    <property type="molecule type" value="Genomic_DNA"/>
</dbReference>